<dbReference type="GO" id="GO:0008986">
    <property type="term" value="F:pyruvate, water dikinase activity"/>
    <property type="evidence" value="ECO:0007669"/>
    <property type="project" value="UniProtKB-EC"/>
</dbReference>
<dbReference type="Gene3D" id="3.30.1490.20">
    <property type="entry name" value="ATP-grasp fold, A domain"/>
    <property type="match status" value="1"/>
</dbReference>
<keyword evidence="9" id="KW-0547">Nucleotide-binding</keyword>
<dbReference type="eggNOG" id="COG0574">
    <property type="taxonomic scope" value="Bacteria"/>
</dbReference>
<accession>H5XT00</accession>
<dbReference type="EC" id="2.7.9.2" evidence="5"/>
<keyword evidence="12" id="KW-0460">Magnesium</keyword>
<reference evidence="16 17" key="1">
    <citation type="submission" date="2011-11" db="EMBL/GenBank/DDBJ databases">
        <title>The Noncontiguous Finished genome of Desulfosporosinus youngiae DSM 17734.</title>
        <authorList>
            <consortium name="US DOE Joint Genome Institute (JGI-PGF)"/>
            <person name="Lucas S."/>
            <person name="Han J."/>
            <person name="Lapidus A."/>
            <person name="Cheng J.-F."/>
            <person name="Goodwin L."/>
            <person name="Pitluck S."/>
            <person name="Peters L."/>
            <person name="Ovchinnikova G."/>
            <person name="Lu M."/>
            <person name="Land M.L."/>
            <person name="Hauser L."/>
            <person name="Pester M."/>
            <person name="Spring S."/>
            <person name="Ollivier B."/>
            <person name="Rattei T."/>
            <person name="Klenk H.-P."/>
            <person name="Wagner M."/>
            <person name="Loy A."/>
            <person name="Woyke T.J."/>
        </authorList>
    </citation>
    <scope>NUCLEOTIDE SEQUENCE [LARGE SCALE GENOMIC DNA]</scope>
    <source>
        <strain evidence="16 17">DSM 17734</strain>
    </source>
</reference>
<evidence type="ECO:0000256" key="9">
    <source>
        <dbReference type="ARBA" id="ARBA00022741"/>
    </source>
</evidence>
<comment type="pathway">
    <text evidence="3">Carbohydrate biosynthesis; gluconeogenesis.</text>
</comment>
<comment type="similarity">
    <text evidence="4">Belongs to the PEP-utilizing enzyme family.</text>
</comment>
<dbReference type="AlphaFoldDB" id="H5XT00"/>
<dbReference type="RefSeq" id="WP_007779643.1">
    <property type="nucleotide sequence ID" value="NZ_CM001441.1"/>
</dbReference>
<evidence type="ECO:0000256" key="12">
    <source>
        <dbReference type="ARBA" id="ARBA00022842"/>
    </source>
</evidence>
<evidence type="ECO:0000256" key="7">
    <source>
        <dbReference type="ARBA" id="ARBA00022679"/>
    </source>
</evidence>
<evidence type="ECO:0000256" key="11">
    <source>
        <dbReference type="ARBA" id="ARBA00022840"/>
    </source>
</evidence>
<evidence type="ECO:0000256" key="1">
    <source>
        <dbReference type="ARBA" id="ARBA00001946"/>
    </source>
</evidence>
<comment type="cofactor">
    <cofactor evidence="1">
        <name>Mg(2+)</name>
        <dbReference type="ChEBI" id="CHEBI:18420"/>
    </cofactor>
</comment>
<evidence type="ECO:0000256" key="4">
    <source>
        <dbReference type="ARBA" id="ARBA00007837"/>
    </source>
</evidence>
<evidence type="ECO:0000313" key="16">
    <source>
        <dbReference type="EMBL" id="EHQ87963.1"/>
    </source>
</evidence>
<evidence type="ECO:0000256" key="14">
    <source>
        <dbReference type="ARBA" id="ARBA00047700"/>
    </source>
</evidence>
<sequence>MENFQIASTGLASLDEVIRHLRMGDNVVFQVRDIDVYKRFVMAFIEKNKETAKKIIYIRFTQHAPLLMAMNGVEVFPVNADHGFEEFCSQIHEKITSEGRDVLYIFDCLSELLDRWATDTMIGNFFKVTCPYLYELNTIAYFATFKNHNSYHSTAVIRDTTQVLFDVFEIDSITYVHPLKVWNRYSPTLFFPHVMLNHHFIPVTSSGDVAALYSRLGEDDENPERNLDYWDRLFLKAGELLSSSDPASARVKERISQLSRIFLTRDNRILELIYKHFSLQDILSIKSRLIGSGFIGGKTVGMLLARKILTQSSELWPRLLEPHDSFYIGSDVYYSFLVDNNLWKLKMEHRRTAENYFEKASCLREKILQGSFNDTIKTKLLRMLEYFGQSPIIVRSSSLLEDGFGNAFPGKYESIFCINQGTLEERYHHFTEAVRKVFASTLSVEALAYREKHGLTQIEEQMALLVQRVSGSNKQDYFFPDLAGVGFSFNTYVWDAQMNPNAGMMRLVLGLGTRAVDRLEGDYARIAALDRPQSMPYDGLRSFKAYSQQKMDVLNIRHNRQECLSIQNLMDQGIDLHQTKLAERDLETEQKIRQLGLDRKESWVFSFNPLFSDSDFASTFSNLLQTLETAYSHPVDIEFTVNFKSNGTYLINLLQCRPLQVRGFKDHRELPQEILPDRILFKSQGHFMGGNISTSIHKVILVEPHAYNQLSQSEKYEIARIIGRLNKQIHKETTTVLLLGPGRWGSKIPSLGVPAAFAEINRCSILGEIGYHQTGFLPDVSFGTHFFQDMIESEIFYLALFPEKEETVYQLDLLDNFAQLLDIVPEKSKLSESLKVYDLVPGQLNLKLISDITRQEIQCFFC</sequence>
<name>H5XT00_9FIRM</name>
<dbReference type="InterPro" id="IPR006319">
    <property type="entry name" value="PEP_synth"/>
</dbReference>
<keyword evidence="8" id="KW-0479">Metal-binding</keyword>
<keyword evidence="17" id="KW-1185">Reference proteome</keyword>
<dbReference type="GO" id="GO:0005524">
    <property type="term" value="F:ATP binding"/>
    <property type="evidence" value="ECO:0007669"/>
    <property type="project" value="UniProtKB-KW"/>
</dbReference>
<evidence type="ECO:0000259" key="15">
    <source>
        <dbReference type="Pfam" id="PF01326"/>
    </source>
</evidence>
<evidence type="ECO:0000256" key="10">
    <source>
        <dbReference type="ARBA" id="ARBA00022777"/>
    </source>
</evidence>
<organism evidence="16 17">
    <name type="scientific">Desulfosporosinus youngiae DSM 17734</name>
    <dbReference type="NCBI Taxonomy" id="768710"/>
    <lineage>
        <taxon>Bacteria</taxon>
        <taxon>Bacillati</taxon>
        <taxon>Bacillota</taxon>
        <taxon>Clostridia</taxon>
        <taxon>Eubacteriales</taxon>
        <taxon>Desulfitobacteriaceae</taxon>
        <taxon>Desulfosporosinus</taxon>
    </lineage>
</organism>
<keyword evidence="11" id="KW-0067">ATP-binding</keyword>
<dbReference type="PANTHER" id="PTHR43030">
    <property type="entry name" value="PHOSPHOENOLPYRUVATE SYNTHASE"/>
    <property type="match status" value="1"/>
</dbReference>
<dbReference type="STRING" id="768710.DesyoDRAFT_0788"/>
<evidence type="ECO:0000256" key="8">
    <source>
        <dbReference type="ARBA" id="ARBA00022723"/>
    </source>
</evidence>
<dbReference type="HOGENOM" id="CLU_015408_0_0_9"/>
<evidence type="ECO:0000256" key="5">
    <source>
        <dbReference type="ARBA" id="ARBA00011996"/>
    </source>
</evidence>
<keyword evidence="10 16" id="KW-0418">Kinase</keyword>
<dbReference type="InterPro" id="IPR002192">
    <property type="entry name" value="PPDK_AMP/ATP-bd"/>
</dbReference>
<comment type="function">
    <text evidence="2">Catalyzes the phosphorylation of pyruvate to phosphoenolpyruvate.</text>
</comment>
<keyword evidence="7" id="KW-0808">Transferase</keyword>
<evidence type="ECO:0000256" key="2">
    <source>
        <dbReference type="ARBA" id="ARBA00002988"/>
    </source>
</evidence>
<gene>
    <name evidence="16" type="ORF">DesyoDRAFT_0788</name>
</gene>
<dbReference type="PANTHER" id="PTHR43030:SF1">
    <property type="entry name" value="PHOSPHOENOLPYRUVATE SYNTHASE"/>
    <property type="match status" value="1"/>
</dbReference>
<dbReference type="InterPro" id="IPR013815">
    <property type="entry name" value="ATP_grasp_subdomain_1"/>
</dbReference>
<comment type="catalytic activity">
    <reaction evidence="14">
        <text>pyruvate + ATP + H2O = phosphoenolpyruvate + AMP + phosphate + 2 H(+)</text>
        <dbReference type="Rhea" id="RHEA:11364"/>
        <dbReference type="ChEBI" id="CHEBI:15361"/>
        <dbReference type="ChEBI" id="CHEBI:15377"/>
        <dbReference type="ChEBI" id="CHEBI:15378"/>
        <dbReference type="ChEBI" id="CHEBI:30616"/>
        <dbReference type="ChEBI" id="CHEBI:43474"/>
        <dbReference type="ChEBI" id="CHEBI:58702"/>
        <dbReference type="ChEBI" id="CHEBI:456215"/>
        <dbReference type="EC" id="2.7.9.2"/>
    </reaction>
</comment>
<dbReference type="Pfam" id="PF01326">
    <property type="entry name" value="PPDK_N"/>
    <property type="match status" value="1"/>
</dbReference>
<dbReference type="Proteomes" id="UP000005104">
    <property type="component" value="Chromosome"/>
</dbReference>
<dbReference type="GO" id="GO:0046872">
    <property type="term" value="F:metal ion binding"/>
    <property type="evidence" value="ECO:0007669"/>
    <property type="project" value="UniProtKB-KW"/>
</dbReference>
<feature type="domain" description="Pyruvate phosphate dikinase AMP/ATP-binding" evidence="15">
    <location>
        <begin position="295"/>
        <end position="669"/>
    </location>
</feature>
<dbReference type="EMBL" id="CM001441">
    <property type="protein sequence ID" value="EHQ87963.1"/>
    <property type="molecule type" value="Genomic_DNA"/>
</dbReference>
<dbReference type="OrthoDB" id="9812167at2"/>
<evidence type="ECO:0000256" key="3">
    <source>
        <dbReference type="ARBA" id="ARBA00004742"/>
    </source>
</evidence>
<dbReference type="SUPFAM" id="SSF56059">
    <property type="entry name" value="Glutathione synthetase ATP-binding domain-like"/>
    <property type="match status" value="1"/>
</dbReference>
<evidence type="ECO:0000313" key="17">
    <source>
        <dbReference type="Proteomes" id="UP000005104"/>
    </source>
</evidence>
<proteinExistence type="inferred from homology"/>
<evidence type="ECO:0000256" key="6">
    <source>
        <dbReference type="ARBA" id="ARBA00021623"/>
    </source>
</evidence>
<evidence type="ECO:0000256" key="13">
    <source>
        <dbReference type="ARBA" id="ARBA00033470"/>
    </source>
</evidence>
<protein>
    <recommendedName>
        <fullName evidence="6">Phosphoenolpyruvate synthase</fullName>
        <ecNumber evidence="5">2.7.9.2</ecNumber>
    </recommendedName>
    <alternativeName>
        <fullName evidence="13">Pyruvate, water dikinase</fullName>
    </alternativeName>
</protein>
<keyword evidence="16" id="KW-0670">Pyruvate</keyword>